<sequence>MAPEICCSFRYASSASCCCLNFSSFCCSFFALFSLIFSIFGALRFNHFWSETFDIDSVLLQIGFEFTQVFGQWFGSTNFKIFFVNFKKIGSRILQSINDDIVVGGELFQAVEFYHCFKWNPSRVFLGLLLQKLVLAKIYVTKPCANLYFSFLLILLY</sequence>
<keyword evidence="1" id="KW-0812">Transmembrane</keyword>
<evidence type="ECO:0000313" key="2">
    <source>
        <dbReference type="EMBL" id="RNA27137.1"/>
    </source>
</evidence>
<organism evidence="2 3">
    <name type="scientific">Brachionus plicatilis</name>
    <name type="common">Marine rotifer</name>
    <name type="synonym">Brachionus muelleri</name>
    <dbReference type="NCBI Taxonomy" id="10195"/>
    <lineage>
        <taxon>Eukaryota</taxon>
        <taxon>Metazoa</taxon>
        <taxon>Spiralia</taxon>
        <taxon>Gnathifera</taxon>
        <taxon>Rotifera</taxon>
        <taxon>Eurotatoria</taxon>
        <taxon>Monogononta</taxon>
        <taxon>Pseudotrocha</taxon>
        <taxon>Ploima</taxon>
        <taxon>Brachionidae</taxon>
        <taxon>Brachionus</taxon>
    </lineage>
</organism>
<comment type="caution">
    <text evidence="2">The sequence shown here is derived from an EMBL/GenBank/DDBJ whole genome shotgun (WGS) entry which is preliminary data.</text>
</comment>
<feature type="transmembrane region" description="Helical" evidence="1">
    <location>
        <begin position="22"/>
        <end position="43"/>
    </location>
</feature>
<proteinExistence type="predicted"/>
<keyword evidence="1" id="KW-1133">Transmembrane helix</keyword>
<protein>
    <submittedName>
        <fullName evidence="2">Uncharacterized protein</fullName>
    </submittedName>
</protein>
<evidence type="ECO:0000256" key="1">
    <source>
        <dbReference type="SAM" id="Phobius"/>
    </source>
</evidence>
<keyword evidence="1" id="KW-0472">Membrane</keyword>
<dbReference type="EMBL" id="REGN01002592">
    <property type="protein sequence ID" value="RNA27137.1"/>
    <property type="molecule type" value="Genomic_DNA"/>
</dbReference>
<accession>A0A3M7RV00</accession>
<name>A0A3M7RV00_BRAPC</name>
<dbReference type="Proteomes" id="UP000276133">
    <property type="component" value="Unassembled WGS sequence"/>
</dbReference>
<dbReference type="AlphaFoldDB" id="A0A3M7RV00"/>
<reference evidence="2 3" key="1">
    <citation type="journal article" date="2018" name="Sci. Rep.">
        <title>Genomic signatures of local adaptation to the degree of environmental predictability in rotifers.</title>
        <authorList>
            <person name="Franch-Gras L."/>
            <person name="Hahn C."/>
            <person name="Garcia-Roger E.M."/>
            <person name="Carmona M.J."/>
            <person name="Serra M."/>
            <person name="Gomez A."/>
        </authorList>
    </citation>
    <scope>NUCLEOTIDE SEQUENCE [LARGE SCALE GENOMIC DNA]</scope>
    <source>
        <strain evidence="2">HYR1</strain>
    </source>
</reference>
<evidence type="ECO:0000313" key="3">
    <source>
        <dbReference type="Proteomes" id="UP000276133"/>
    </source>
</evidence>
<keyword evidence="3" id="KW-1185">Reference proteome</keyword>
<gene>
    <name evidence="2" type="ORF">BpHYR1_027789</name>
</gene>